<dbReference type="EMBL" id="SNRY01001596">
    <property type="protein sequence ID" value="KAA6329784.1"/>
    <property type="molecule type" value="Genomic_DNA"/>
</dbReference>
<evidence type="ECO:0000313" key="1">
    <source>
        <dbReference type="EMBL" id="KAA6329784.1"/>
    </source>
</evidence>
<dbReference type="AlphaFoldDB" id="A0A5J4R908"/>
<name>A0A5J4R908_9ZZZZ</name>
<gene>
    <name evidence="1" type="ORF">EZS27_021444</name>
</gene>
<comment type="caution">
    <text evidence="1">The sequence shown here is derived from an EMBL/GenBank/DDBJ whole genome shotgun (WGS) entry which is preliminary data.</text>
</comment>
<protein>
    <submittedName>
        <fullName evidence="1">Uncharacterized protein</fullName>
    </submittedName>
</protein>
<proteinExistence type="predicted"/>
<organism evidence="1">
    <name type="scientific">termite gut metagenome</name>
    <dbReference type="NCBI Taxonomy" id="433724"/>
    <lineage>
        <taxon>unclassified sequences</taxon>
        <taxon>metagenomes</taxon>
        <taxon>organismal metagenomes</taxon>
    </lineage>
</organism>
<sequence>MSLKKKKSTYLSHLYWSSFLFLFTVSTPINAQDTADIVTDMIYSIDSLLSNWDVKAYTIESNCNNIPNKDVINRLIFSF</sequence>
<accession>A0A5J4R908</accession>
<reference evidence="1" key="1">
    <citation type="submission" date="2019-03" db="EMBL/GenBank/DDBJ databases">
        <title>Single cell metagenomics reveals metabolic interactions within the superorganism composed of flagellate Streblomastix strix and complex community of Bacteroidetes bacteria on its surface.</title>
        <authorList>
            <person name="Treitli S.C."/>
            <person name="Kolisko M."/>
            <person name="Husnik F."/>
            <person name="Keeling P."/>
            <person name="Hampl V."/>
        </authorList>
    </citation>
    <scope>NUCLEOTIDE SEQUENCE</scope>
    <source>
        <strain evidence="1">STM</strain>
    </source>
</reference>